<dbReference type="EMBL" id="LCBA01000010">
    <property type="protein sequence ID" value="KKS01163.1"/>
    <property type="molecule type" value="Genomic_DNA"/>
</dbReference>
<gene>
    <name evidence="2" type="ORF">UU54_C0010G0005</name>
</gene>
<proteinExistence type="predicted"/>
<evidence type="ECO:0000313" key="3">
    <source>
        <dbReference type="Proteomes" id="UP000033903"/>
    </source>
</evidence>
<evidence type="ECO:0000256" key="1">
    <source>
        <dbReference type="SAM" id="SignalP"/>
    </source>
</evidence>
<dbReference type="AlphaFoldDB" id="A0A0G0YLJ3"/>
<dbReference type="Proteomes" id="UP000033903">
    <property type="component" value="Unassembled WGS sequence"/>
</dbReference>
<feature type="chain" id="PRO_5002535607" evidence="1">
    <location>
        <begin position="27"/>
        <end position="129"/>
    </location>
</feature>
<keyword evidence="1" id="KW-0732">Signal</keyword>
<accession>A0A0G0YLJ3</accession>
<protein>
    <submittedName>
        <fullName evidence="2">Uncharacterized protein</fullName>
    </submittedName>
</protein>
<evidence type="ECO:0000313" key="2">
    <source>
        <dbReference type="EMBL" id="KKS01163.1"/>
    </source>
</evidence>
<comment type="caution">
    <text evidence="2">The sequence shown here is derived from an EMBL/GenBank/DDBJ whole genome shotgun (WGS) entry which is preliminary data.</text>
</comment>
<sequence>MKHGFNFCFSLTVAIMLLSAINCNNAPTLPSKMIRITYPRGGETFSSGDRVIIQWTATGSIDEVDIFLFASFDNYGEVLAQNIPAEIGRFTWIIQTCPAYNQYFRIEITDSASLAAMTASLGFTIKKCS</sequence>
<name>A0A0G0YLJ3_9BACT</name>
<feature type="signal peptide" evidence="1">
    <location>
        <begin position="1"/>
        <end position="26"/>
    </location>
</feature>
<reference evidence="2 3" key="1">
    <citation type="journal article" date="2015" name="Nature">
        <title>rRNA introns, odd ribosomes, and small enigmatic genomes across a large radiation of phyla.</title>
        <authorList>
            <person name="Brown C.T."/>
            <person name="Hug L.A."/>
            <person name="Thomas B.C."/>
            <person name="Sharon I."/>
            <person name="Castelle C.J."/>
            <person name="Singh A."/>
            <person name="Wilkins M.J."/>
            <person name="Williams K.H."/>
            <person name="Banfield J.F."/>
        </authorList>
    </citation>
    <scope>NUCLEOTIDE SEQUENCE [LARGE SCALE GENOMIC DNA]</scope>
</reference>
<organism evidence="2 3">
    <name type="scientific">Candidatus Yanofskybacteria bacterium GW2011_GWA2_41_22</name>
    <dbReference type="NCBI Taxonomy" id="1619023"/>
    <lineage>
        <taxon>Bacteria</taxon>
        <taxon>Candidatus Yanofskyibacteriota</taxon>
    </lineage>
</organism>